<protein>
    <submittedName>
        <fullName evidence="5">Pur-alpha</fullName>
    </submittedName>
</protein>
<dbReference type="OMA" id="AKEDGWS"/>
<evidence type="ECO:0000256" key="1">
    <source>
        <dbReference type="ARBA" id="ARBA00009251"/>
    </source>
</evidence>
<dbReference type="SMART" id="SM00712">
    <property type="entry name" value="PUR"/>
    <property type="match status" value="3"/>
</dbReference>
<name>A0A915KJQ6_ROMCU</name>
<organism evidence="4 5">
    <name type="scientific">Romanomermis culicivorax</name>
    <name type="common">Nematode worm</name>
    <dbReference type="NCBI Taxonomy" id="13658"/>
    <lineage>
        <taxon>Eukaryota</taxon>
        <taxon>Metazoa</taxon>
        <taxon>Ecdysozoa</taxon>
        <taxon>Nematoda</taxon>
        <taxon>Enoplea</taxon>
        <taxon>Dorylaimia</taxon>
        <taxon>Mermithida</taxon>
        <taxon>Mermithoidea</taxon>
        <taxon>Mermithidae</taxon>
        <taxon>Romanomermis</taxon>
    </lineage>
</organism>
<feature type="compositionally biased region" description="Low complexity" evidence="3">
    <location>
        <begin position="281"/>
        <end position="295"/>
    </location>
</feature>
<dbReference type="Gene3D" id="3.30.2450.30">
    <property type="match status" value="1"/>
</dbReference>
<proteinExistence type="inferred from homology"/>
<evidence type="ECO:0000313" key="4">
    <source>
        <dbReference type="Proteomes" id="UP000887565"/>
    </source>
</evidence>
<dbReference type="GO" id="GO:0005634">
    <property type="term" value="C:nucleus"/>
    <property type="evidence" value="ECO:0007669"/>
    <property type="project" value="TreeGrafter"/>
</dbReference>
<dbReference type="Proteomes" id="UP000887565">
    <property type="component" value="Unplaced"/>
</dbReference>
<dbReference type="WBParaSite" id="nRc.2.0.1.t38989-RA">
    <property type="protein sequence ID" value="nRc.2.0.1.t38989-RA"/>
    <property type="gene ID" value="nRc.2.0.1.g38989"/>
</dbReference>
<dbReference type="Pfam" id="PF04845">
    <property type="entry name" value="PurA"/>
    <property type="match status" value="1"/>
</dbReference>
<evidence type="ECO:0000256" key="3">
    <source>
        <dbReference type="SAM" id="MobiDB-lite"/>
    </source>
</evidence>
<feature type="region of interest" description="Disordered" evidence="3">
    <location>
        <begin position="279"/>
        <end position="306"/>
    </location>
</feature>
<feature type="region of interest" description="Disordered" evidence="3">
    <location>
        <begin position="1"/>
        <end position="23"/>
    </location>
</feature>
<evidence type="ECO:0000313" key="5">
    <source>
        <dbReference type="WBParaSite" id="nRc.2.0.1.t38989-RA"/>
    </source>
</evidence>
<dbReference type="GO" id="GO:0032422">
    <property type="term" value="F:purine-rich negative regulatory element binding"/>
    <property type="evidence" value="ECO:0007669"/>
    <property type="project" value="InterPro"/>
</dbReference>
<dbReference type="PANTHER" id="PTHR12611:SF0">
    <property type="entry name" value="PURINE-RICH BINDING PROTEIN-ALPHA, ISOFORM B"/>
    <property type="match status" value="1"/>
</dbReference>
<sequence>MSNDEGRNNGIVRERSRRGPAPDEQELATKMLHIQSKRIYLDVKENHRGRFLKIAESSFVWAVIDCLKFRVGASGRKSRLVMSIPVAIMFQKCLEEFSEFCSALDPPANTDASNNNGFLKSKIMRRKNRRYFVDLKENNRGRFLRVTQTTTDSDGQRSHIALPVQGIDEFKSNLAELLSEYGHDANDGSVSPSRLPEGTQIRSERKMLYFDIGQNERGIFMRITEVKREIRNSVTIPESSWHTMSNFFAETCQKMETLKVQPEKAASVSDSSPVLKNVDTAADAAAAPQSAKSASPNDRLLGEQNS</sequence>
<dbReference type="PANTHER" id="PTHR12611">
    <property type="entry name" value="PUR-TRANSCRIPTIONAL ACTIVATOR"/>
    <property type="match status" value="1"/>
</dbReference>
<dbReference type="InterPro" id="IPR006628">
    <property type="entry name" value="PUR-bd_fam"/>
</dbReference>
<dbReference type="FunFam" id="3.30.2450.30:FF:000003">
    <property type="entry name" value="Histone acetyltransferase"/>
    <property type="match status" value="1"/>
</dbReference>
<dbReference type="GO" id="GO:0000977">
    <property type="term" value="F:RNA polymerase II transcription regulatory region sequence-specific DNA binding"/>
    <property type="evidence" value="ECO:0007669"/>
    <property type="project" value="InterPro"/>
</dbReference>
<keyword evidence="2" id="KW-0238">DNA-binding</keyword>
<reference evidence="5" key="1">
    <citation type="submission" date="2022-11" db="UniProtKB">
        <authorList>
            <consortium name="WormBaseParasite"/>
        </authorList>
    </citation>
    <scope>IDENTIFICATION</scope>
</reference>
<accession>A0A915KJQ6</accession>
<dbReference type="AlphaFoldDB" id="A0A915KJQ6"/>
<evidence type="ECO:0000256" key="2">
    <source>
        <dbReference type="ARBA" id="ARBA00023125"/>
    </source>
</evidence>
<comment type="similarity">
    <text evidence="1">Belongs to the PUR DNA-binding protein family.</text>
</comment>
<dbReference type="GO" id="GO:0000981">
    <property type="term" value="F:DNA-binding transcription factor activity, RNA polymerase II-specific"/>
    <property type="evidence" value="ECO:0007669"/>
    <property type="project" value="TreeGrafter"/>
</dbReference>
<keyword evidence="4" id="KW-1185">Reference proteome</keyword>
<dbReference type="Gene3D" id="3.10.450.700">
    <property type="match status" value="1"/>
</dbReference>